<evidence type="ECO:0000256" key="7">
    <source>
        <dbReference type="SAM" id="SignalP"/>
    </source>
</evidence>
<dbReference type="PANTHER" id="PTHR43806:SF11">
    <property type="entry name" value="CEREVISIN-RELATED"/>
    <property type="match status" value="1"/>
</dbReference>
<keyword evidence="6" id="KW-0472">Membrane</keyword>
<keyword evidence="6" id="KW-1133">Transmembrane helix</keyword>
<dbReference type="OrthoDB" id="5240330at2"/>
<reference evidence="9 10" key="1">
    <citation type="submission" date="2018-01" db="EMBL/GenBank/DDBJ databases">
        <title>Draft genome sequence of Jishengella sp. NA12.</title>
        <authorList>
            <person name="Sahin N."/>
            <person name="Ay H."/>
            <person name="Saygin H."/>
        </authorList>
    </citation>
    <scope>NUCLEOTIDE SEQUENCE [LARGE SCALE GENOMIC DNA]</scope>
    <source>
        <strain evidence="9 10">NA12</strain>
    </source>
</reference>
<dbReference type="EMBL" id="POTY01000138">
    <property type="protein sequence ID" value="PZG14873.1"/>
    <property type="molecule type" value="Genomic_DNA"/>
</dbReference>
<dbReference type="PRINTS" id="PR00723">
    <property type="entry name" value="SUBTILISIN"/>
</dbReference>
<dbReference type="Proteomes" id="UP000248924">
    <property type="component" value="Unassembled WGS sequence"/>
</dbReference>
<evidence type="ECO:0000259" key="8">
    <source>
        <dbReference type="Pfam" id="PF00082"/>
    </source>
</evidence>
<feature type="signal peptide" evidence="7">
    <location>
        <begin position="1"/>
        <end position="32"/>
    </location>
</feature>
<keyword evidence="4" id="KW-0720">Serine protease</keyword>
<name>A0A2W2DWL4_9ACTN</name>
<keyword evidence="10" id="KW-1185">Reference proteome</keyword>
<comment type="caution">
    <text evidence="9">The sequence shown here is derived from an EMBL/GenBank/DDBJ whole genome shotgun (WGS) entry which is preliminary data.</text>
</comment>
<keyword evidence="6" id="KW-0812">Transmembrane</keyword>
<comment type="caution">
    <text evidence="5">Lacks conserved residue(s) required for the propagation of feature annotation.</text>
</comment>
<evidence type="ECO:0000313" key="9">
    <source>
        <dbReference type="EMBL" id="PZG14873.1"/>
    </source>
</evidence>
<dbReference type="InterPro" id="IPR050131">
    <property type="entry name" value="Peptidase_S8_subtilisin-like"/>
</dbReference>
<feature type="transmembrane region" description="Helical" evidence="6">
    <location>
        <begin position="365"/>
        <end position="383"/>
    </location>
</feature>
<keyword evidence="3" id="KW-0378">Hydrolase</keyword>
<dbReference type="AlphaFoldDB" id="A0A2W2DWL4"/>
<keyword evidence="7" id="KW-0732">Signal</keyword>
<dbReference type="Gene3D" id="3.40.50.200">
    <property type="entry name" value="Peptidase S8/S53 domain"/>
    <property type="match status" value="1"/>
</dbReference>
<dbReference type="Pfam" id="PF00082">
    <property type="entry name" value="Peptidase_S8"/>
    <property type="match status" value="1"/>
</dbReference>
<dbReference type="PANTHER" id="PTHR43806">
    <property type="entry name" value="PEPTIDASE S8"/>
    <property type="match status" value="1"/>
</dbReference>
<sequence length="397" mass="39492">MRRTTGRTAAGSVATACVALGLVAAGAPPAAAQSDPPALPVVSDGCVGPSPVTASERMSWPLARLSPYQAWQLSRGAGVVVAVLDSGVSATATGLTGAVLPGRDVVSGGGARADCLGRGTAMAGIVAGRDRPGGTVFGMAPEATILPIRVINDQRRITGRALADGIDAALTGGADIVVLGTGDLADSRHLRAAVTRATNMDVLVVAPVNDRAPAVAGQPPPAWFPAAYPEVLAIGGVDLDGRATERPAKDGGPDVLAPGVGAVVPGPEGPGVYAVGGPAVAAAYAAGTAALVRAYHPDLTAEQVRDRLLATAERPPGAAVGTVDPYSAVAAIDPEGAARIVRHGVAPVVVPVAVPPDDALARARLVTAAIVTLTLLVAALFAVRHGRRRQRPGPSGH</sequence>
<dbReference type="PROSITE" id="PS51892">
    <property type="entry name" value="SUBTILASE"/>
    <property type="match status" value="1"/>
</dbReference>
<accession>A0A2W2DWL4</accession>
<evidence type="ECO:0000256" key="6">
    <source>
        <dbReference type="SAM" id="Phobius"/>
    </source>
</evidence>
<dbReference type="RefSeq" id="WP_111215658.1">
    <property type="nucleotide sequence ID" value="NZ_POTY01000138.1"/>
</dbReference>
<feature type="domain" description="Peptidase S8/S53" evidence="8">
    <location>
        <begin position="76"/>
        <end position="313"/>
    </location>
</feature>
<dbReference type="InterPro" id="IPR015500">
    <property type="entry name" value="Peptidase_S8_subtilisin-rel"/>
</dbReference>
<gene>
    <name evidence="9" type="ORF">C1I95_20795</name>
</gene>
<evidence type="ECO:0000256" key="4">
    <source>
        <dbReference type="ARBA" id="ARBA00022825"/>
    </source>
</evidence>
<evidence type="ECO:0000313" key="10">
    <source>
        <dbReference type="Proteomes" id="UP000248924"/>
    </source>
</evidence>
<evidence type="ECO:0000256" key="1">
    <source>
        <dbReference type="ARBA" id="ARBA00011073"/>
    </source>
</evidence>
<dbReference type="SUPFAM" id="SSF52743">
    <property type="entry name" value="Subtilisin-like"/>
    <property type="match status" value="1"/>
</dbReference>
<feature type="chain" id="PRO_5016026761" evidence="7">
    <location>
        <begin position="33"/>
        <end position="397"/>
    </location>
</feature>
<evidence type="ECO:0000256" key="2">
    <source>
        <dbReference type="ARBA" id="ARBA00022670"/>
    </source>
</evidence>
<dbReference type="GO" id="GO:0004252">
    <property type="term" value="F:serine-type endopeptidase activity"/>
    <property type="evidence" value="ECO:0007669"/>
    <property type="project" value="InterPro"/>
</dbReference>
<evidence type="ECO:0000256" key="3">
    <source>
        <dbReference type="ARBA" id="ARBA00022801"/>
    </source>
</evidence>
<dbReference type="InterPro" id="IPR036852">
    <property type="entry name" value="Peptidase_S8/S53_dom_sf"/>
</dbReference>
<organism evidence="9 10">
    <name type="scientific">Micromonospora craterilacus</name>
    <dbReference type="NCBI Taxonomy" id="1655439"/>
    <lineage>
        <taxon>Bacteria</taxon>
        <taxon>Bacillati</taxon>
        <taxon>Actinomycetota</taxon>
        <taxon>Actinomycetes</taxon>
        <taxon>Micromonosporales</taxon>
        <taxon>Micromonosporaceae</taxon>
        <taxon>Micromonospora</taxon>
    </lineage>
</organism>
<proteinExistence type="inferred from homology"/>
<evidence type="ECO:0000256" key="5">
    <source>
        <dbReference type="PROSITE-ProRule" id="PRU01240"/>
    </source>
</evidence>
<keyword evidence="2 9" id="KW-0645">Protease</keyword>
<dbReference type="GO" id="GO:0006508">
    <property type="term" value="P:proteolysis"/>
    <property type="evidence" value="ECO:0007669"/>
    <property type="project" value="UniProtKB-KW"/>
</dbReference>
<comment type="similarity">
    <text evidence="1 5">Belongs to the peptidase S8 family.</text>
</comment>
<dbReference type="InterPro" id="IPR000209">
    <property type="entry name" value="Peptidase_S8/S53_dom"/>
</dbReference>
<protein>
    <submittedName>
        <fullName evidence="9">Type VII secretion-associated serine protease mycosin</fullName>
    </submittedName>
</protein>